<protein>
    <submittedName>
        <fullName evidence="2">Uncharacterized protein</fullName>
    </submittedName>
</protein>
<reference evidence="3" key="1">
    <citation type="submission" date="2016-10" db="EMBL/GenBank/DDBJ databases">
        <authorList>
            <person name="Varghese N."/>
            <person name="Submissions S."/>
        </authorList>
    </citation>
    <scope>NUCLEOTIDE SEQUENCE [LARGE SCALE GENOMIC DNA]</scope>
    <source>
        <strain evidence="3">DSM 45004</strain>
    </source>
</reference>
<feature type="transmembrane region" description="Helical" evidence="1">
    <location>
        <begin position="32"/>
        <end position="51"/>
    </location>
</feature>
<name>A0A1I1Y521_9ACTN</name>
<gene>
    <name evidence="2" type="ORF">SAMN04487819_108174</name>
</gene>
<organism evidence="2 3">
    <name type="scientific">Actinopolyspora alba</name>
    <dbReference type="NCBI Taxonomy" id="673379"/>
    <lineage>
        <taxon>Bacteria</taxon>
        <taxon>Bacillati</taxon>
        <taxon>Actinomycetota</taxon>
        <taxon>Actinomycetes</taxon>
        <taxon>Actinopolysporales</taxon>
        <taxon>Actinopolysporaceae</taxon>
        <taxon>Actinopolyspora</taxon>
        <taxon>Actinopolyspora alba group</taxon>
    </lineage>
</organism>
<dbReference type="RefSeq" id="WP_092927678.1">
    <property type="nucleotide sequence ID" value="NZ_FOMZ01000008.1"/>
</dbReference>
<feature type="transmembrane region" description="Helical" evidence="1">
    <location>
        <begin position="7"/>
        <end position="26"/>
    </location>
</feature>
<keyword evidence="1" id="KW-0472">Membrane</keyword>
<keyword evidence="1" id="KW-1133">Transmembrane helix</keyword>
<accession>A0A1I1Y521</accession>
<evidence type="ECO:0000256" key="1">
    <source>
        <dbReference type="SAM" id="Phobius"/>
    </source>
</evidence>
<evidence type="ECO:0000313" key="2">
    <source>
        <dbReference type="EMBL" id="SFE14656.1"/>
    </source>
</evidence>
<keyword evidence="3" id="KW-1185">Reference proteome</keyword>
<dbReference type="EMBL" id="FOMZ01000008">
    <property type="protein sequence ID" value="SFE14656.1"/>
    <property type="molecule type" value="Genomic_DNA"/>
</dbReference>
<dbReference type="AlphaFoldDB" id="A0A1I1Y521"/>
<proteinExistence type="predicted"/>
<keyword evidence="1" id="KW-0812">Transmembrane</keyword>
<dbReference type="Proteomes" id="UP000198716">
    <property type="component" value="Unassembled WGS sequence"/>
</dbReference>
<sequence length="61" mass="6592">MTPTRALAIVLGGCCLVVTLGVLQLVGVIERVAWVALSMLLLATVITVFNSKGWLPRSRQR</sequence>
<evidence type="ECO:0000313" key="3">
    <source>
        <dbReference type="Proteomes" id="UP000198716"/>
    </source>
</evidence>